<dbReference type="Pfam" id="PF13116">
    <property type="entry name" value="YhdP"/>
    <property type="match status" value="2"/>
</dbReference>
<dbReference type="NCBIfam" id="TIGR02099">
    <property type="entry name" value="YhdP family protein"/>
    <property type="match status" value="1"/>
</dbReference>
<dbReference type="AlphaFoldDB" id="A0A171KS63"/>
<evidence type="ECO:0000313" key="3">
    <source>
        <dbReference type="EMBL" id="KKO71730.1"/>
    </source>
</evidence>
<feature type="region of interest" description="Disordered" evidence="1">
    <location>
        <begin position="1209"/>
        <end position="1230"/>
    </location>
</feature>
<gene>
    <name evidence="3" type="ORF">AAV32_09025</name>
</gene>
<dbReference type="PANTHER" id="PTHR38690:SF1">
    <property type="entry name" value="PROTEASE"/>
    <property type="match status" value="1"/>
</dbReference>
<feature type="domain" description="YhdP central" evidence="2">
    <location>
        <begin position="1"/>
        <end position="312"/>
    </location>
</feature>
<evidence type="ECO:0000313" key="4">
    <source>
        <dbReference type="Proteomes" id="UP000078084"/>
    </source>
</evidence>
<dbReference type="PANTHER" id="PTHR38690">
    <property type="entry name" value="PROTEASE-RELATED"/>
    <property type="match status" value="1"/>
</dbReference>
<dbReference type="EMBL" id="LBNE01000005">
    <property type="protein sequence ID" value="KKO71730.1"/>
    <property type="molecule type" value="Genomic_DNA"/>
</dbReference>
<dbReference type="OrthoDB" id="8521382at2"/>
<dbReference type="InterPro" id="IPR025263">
    <property type="entry name" value="YhdP_central"/>
</dbReference>
<accession>A0A171KS63</accession>
<organism evidence="3 4">
    <name type="scientific">Kerstersia gyiorum</name>
    <dbReference type="NCBI Taxonomy" id="206506"/>
    <lineage>
        <taxon>Bacteria</taxon>
        <taxon>Pseudomonadati</taxon>
        <taxon>Pseudomonadota</taxon>
        <taxon>Betaproteobacteria</taxon>
        <taxon>Burkholderiales</taxon>
        <taxon>Alcaligenaceae</taxon>
        <taxon>Kerstersia</taxon>
    </lineage>
</organism>
<dbReference type="STRING" id="206506.AAV32_09025"/>
<sequence>MRRLRKFLHILFWLLLSLYLAAAGSLLVVRYAVLPQVDRFRPAIERVASQALGAKVEISRVGADWRGLNARLALSGVRIQGDDGEVLSVPEAQAVMSWRSLLQWEPLFLYLEVRGLDLSVRRDAQGNIHLAGPQGQTASDDPQASERVLRWLGKQREWVVRDAVLRWRDERHDPQAPELLLSSVQARFINRFAHHAFGLSAALPAGADTAAGSLTLRGEFDRRWFEVLSRQPNWDARLYAGFTGVDLARWAAWLPARQAGLEQGQVSGQAWALVQDGVLEHVVLDLHARGLAWRTQAAALQAAAVDVYADGSPAALWQVPPPAAQADSQQQAGAALPAWLAPAREGQRVYADVALRDAAFWWPAEFGERRLPLRQASAVAELRGADAEGWSAAVRRLSLENEDLALALQGQWQQKAGSEAGWLDVQGTIARLSLPALHAYFPLVVPEETRHWLATALKAGELRQSDLELRGNLDDFPFEDAASEGTRFSLKGDFDGLTLDYAPAHGRYKGWPLVQSAKGRMDLLQNVLALELESGTVITGPANRLALNRAAASITDLYRQAAHLKVDAGLAGEARHYLALMQHSDLGEILAHTVLPQIAATGNWGMALKLDIPLMHSVDSQVSGSVALQGGQVEIKSEIPVFSALSGWLDFDNDGISARDIRGRFLGGAFSLGGKLTRKDIDAALNMEGALAADSLQRWLPPAAAARFGGEIPYQARLGMDAGDRLWLQVDSSLQGTTLDFPAPLGKAAQARRSVTLNWGPGEAAGSEVLAARIGGIGALRLEHDAARRDAYFWRGALVDGAVALALPVSGLAVDLHMPEFDWAAWDQVFTDFDDGQASGRPLLPGLASVKLAAERVHAFAAQWNQVRLQAERQARGGWRIAVQGDELDGTLDWRSQPEAQHPVLLAEFGRLAWPQAVGQASQSPTQEAPDWNISSAFRLPDLDLKINELSWRGKALGKLQARGKNRNMRGDWGLDSLVLGQPGAVLSATGNWQVEGPGRGLALNLNTAVSDLGKWLDVWGLDDAVRAGRGKATASLRWLDFPWRQDGRSLSGTVALDLEQGRFVHMRSRSARVLEILSLQSLSRVLSLDARPAEAFKDGFPFDSIVGTVQLAGPEMDIKTLTVDGPAAQVVLQGGTDLVQQRWNLQATVTPHLDVSGASVAAGFVVNPVVGVGAFVAQWLLKDPLARAMRLEYEVTGSWDDPSIEALEKEKPERASSPSAELHYAETGN</sequence>
<feature type="domain" description="YhdP central" evidence="2">
    <location>
        <begin position="351"/>
        <end position="1205"/>
    </location>
</feature>
<evidence type="ECO:0000256" key="1">
    <source>
        <dbReference type="SAM" id="MobiDB-lite"/>
    </source>
</evidence>
<dbReference type="PATRIC" id="fig|206506.3.peg.1931"/>
<proteinExistence type="predicted"/>
<protein>
    <recommendedName>
        <fullName evidence="2">YhdP central domain-containing protein</fullName>
    </recommendedName>
</protein>
<dbReference type="InterPro" id="IPR011836">
    <property type="entry name" value="YhdP"/>
</dbReference>
<dbReference type="RefSeq" id="WP_068370592.1">
    <property type="nucleotide sequence ID" value="NZ_CP033936.1"/>
</dbReference>
<name>A0A171KS63_9BURK</name>
<dbReference type="Proteomes" id="UP000078084">
    <property type="component" value="Unassembled WGS sequence"/>
</dbReference>
<evidence type="ECO:0000259" key="2">
    <source>
        <dbReference type="Pfam" id="PF13116"/>
    </source>
</evidence>
<keyword evidence="4" id="KW-1185">Reference proteome</keyword>
<comment type="caution">
    <text evidence="3">The sequence shown here is derived from an EMBL/GenBank/DDBJ whole genome shotgun (WGS) entry which is preliminary data.</text>
</comment>
<reference evidence="3 4" key="1">
    <citation type="submission" date="2015-04" db="EMBL/GenBank/DDBJ databases">
        <title>Genome sequence of Kerstersia gyiorum CG1.</title>
        <authorList>
            <person name="Greninger A.L."/>
            <person name="Kozyreva V."/>
            <person name="Chaturvedi V."/>
        </authorList>
    </citation>
    <scope>NUCLEOTIDE SEQUENCE [LARGE SCALE GENOMIC DNA]</scope>
    <source>
        <strain evidence="3 4">CG1</strain>
    </source>
</reference>